<sequence>MAPASTATFWTMKFQRRAENNGPLGCMHTDEATPVSVMVHASVPATCDLPNASSKKLNRYCGQLGASRAPCPAVMDPPMVTTLVGCPQAISDNFFRNRDAAPM</sequence>
<gene>
    <name evidence="1" type="ORF">CEUR00632_LOCUS21229</name>
</gene>
<organism evidence="1">
    <name type="scientific">Chlamydomonas euryale</name>
    <dbReference type="NCBI Taxonomy" id="1486919"/>
    <lineage>
        <taxon>Eukaryota</taxon>
        <taxon>Viridiplantae</taxon>
        <taxon>Chlorophyta</taxon>
        <taxon>core chlorophytes</taxon>
        <taxon>Chlorophyceae</taxon>
        <taxon>CS clade</taxon>
        <taxon>Chlamydomonadales</taxon>
        <taxon>Chlamydomonadaceae</taxon>
        <taxon>Chlamydomonas</taxon>
    </lineage>
</organism>
<proteinExistence type="predicted"/>
<accession>A0A7R9Z956</accession>
<evidence type="ECO:0000313" key="1">
    <source>
        <dbReference type="EMBL" id="CAD8311453.1"/>
    </source>
</evidence>
<dbReference type="AlphaFoldDB" id="A0A7R9Z956"/>
<reference evidence="1" key="1">
    <citation type="submission" date="2021-01" db="EMBL/GenBank/DDBJ databases">
        <authorList>
            <person name="Corre E."/>
            <person name="Pelletier E."/>
            <person name="Niang G."/>
            <person name="Scheremetjew M."/>
            <person name="Finn R."/>
            <person name="Kale V."/>
            <person name="Holt S."/>
            <person name="Cochrane G."/>
            <person name="Meng A."/>
            <person name="Brown T."/>
            <person name="Cohen L."/>
        </authorList>
    </citation>
    <scope>NUCLEOTIDE SEQUENCE</scope>
    <source>
        <strain evidence="1">CCMP219</strain>
    </source>
</reference>
<dbReference type="EMBL" id="HBEC01045513">
    <property type="protein sequence ID" value="CAD8311453.1"/>
    <property type="molecule type" value="Transcribed_RNA"/>
</dbReference>
<protein>
    <submittedName>
        <fullName evidence="1">Uncharacterized protein</fullName>
    </submittedName>
</protein>
<name>A0A7R9Z956_9CHLO</name>